<feature type="transmembrane region" description="Helical" evidence="1">
    <location>
        <begin position="15"/>
        <end position="36"/>
    </location>
</feature>
<keyword evidence="1" id="KW-1133">Transmembrane helix</keyword>
<accession>A0A5B1BJA8</accession>
<evidence type="ECO:0000313" key="3">
    <source>
        <dbReference type="Proteomes" id="UP000324701"/>
    </source>
</evidence>
<feature type="transmembrane region" description="Helical" evidence="1">
    <location>
        <begin position="119"/>
        <end position="139"/>
    </location>
</feature>
<dbReference type="GO" id="GO:0016020">
    <property type="term" value="C:membrane"/>
    <property type="evidence" value="ECO:0007669"/>
    <property type="project" value="TreeGrafter"/>
</dbReference>
<gene>
    <name evidence="2" type="ORF">F0Q45_18895</name>
</gene>
<dbReference type="PANTHER" id="PTHR32251">
    <property type="entry name" value="3-OXO-5-ALPHA-STEROID 4-DEHYDROGENASE"/>
    <property type="match status" value="1"/>
</dbReference>
<dbReference type="Proteomes" id="UP000324701">
    <property type="component" value="Unassembled WGS sequence"/>
</dbReference>
<protein>
    <submittedName>
        <fullName evidence="2">DUF1295 domain-containing protein</fullName>
    </submittedName>
</protein>
<dbReference type="PROSITE" id="PS50244">
    <property type="entry name" value="S5A_REDUCTASE"/>
    <property type="match status" value="1"/>
</dbReference>
<feature type="transmembrane region" description="Helical" evidence="1">
    <location>
        <begin position="73"/>
        <end position="91"/>
    </location>
</feature>
<feature type="transmembrane region" description="Helical" evidence="1">
    <location>
        <begin position="145"/>
        <end position="164"/>
    </location>
</feature>
<reference evidence="2 3" key="1">
    <citation type="submission" date="2019-09" db="EMBL/GenBank/DDBJ databases">
        <title>Report of infection by Mycobacterium simiae a patient suffering from pulmonary tuberculosis.</title>
        <authorList>
            <person name="Mohanty P.S."/>
            <person name="Bansal A.K."/>
            <person name="Singh H."/>
            <person name="Sharma S."/>
            <person name="Patil S.A."/>
            <person name="Upadhaya P."/>
            <person name="Singh P.K."/>
            <person name="Kumar D."/>
            <person name="Kumar S."/>
            <person name="Singh R.K."/>
            <person name="Chaudhary B."/>
        </authorList>
    </citation>
    <scope>NUCLEOTIDE SEQUENCE [LARGE SCALE GENOMIC DNA]</scope>
    <source>
        <strain evidence="2 3">JAL-560-SIM</strain>
    </source>
</reference>
<organism evidence="2 3">
    <name type="scientific">Mycobacterium simiae</name>
    <name type="common">Mycobacterium habana</name>
    <dbReference type="NCBI Taxonomy" id="1784"/>
    <lineage>
        <taxon>Bacteria</taxon>
        <taxon>Bacillati</taxon>
        <taxon>Actinomycetota</taxon>
        <taxon>Actinomycetes</taxon>
        <taxon>Mycobacteriales</taxon>
        <taxon>Mycobacteriaceae</taxon>
        <taxon>Mycobacterium</taxon>
        <taxon>Mycobacterium simiae complex</taxon>
    </lineage>
</organism>
<evidence type="ECO:0000313" key="2">
    <source>
        <dbReference type="EMBL" id="KAA1248757.1"/>
    </source>
</evidence>
<dbReference type="OrthoDB" id="9779233at2"/>
<evidence type="ECO:0000256" key="1">
    <source>
        <dbReference type="SAM" id="Phobius"/>
    </source>
</evidence>
<sequence>MDLRTQGPAVIDGEIFVVSGASALAVAVVHAVTFAIGRQIGRYNVVDVAWGLGFIGVAAVSAVLGSGDPVRRWLLLALVSIWGLRLSWHMYRKTAGKGEDPRYADLLRGATAGQVVRKVFLLQGFLTLFISFPLQLSAVSGPTPIPLLAVADLGLAVWLLGFVFETVGDRQLRVFKADPANRGVIMNRGLWAWTRHPNYFGDACVWWGLWLITINGWVPLLTVGSPLLMTYFLVDVSGARLTEKYMKGRPGFAEYQRRTAYFLPRPPRPEAQR</sequence>
<dbReference type="Pfam" id="PF06966">
    <property type="entry name" value="DUF1295"/>
    <property type="match status" value="1"/>
</dbReference>
<keyword evidence="1" id="KW-0812">Transmembrane</keyword>
<keyword evidence="1" id="KW-0472">Membrane</keyword>
<comment type="caution">
    <text evidence="2">The sequence shown here is derived from an EMBL/GenBank/DDBJ whole genome shotgun (WGS) entry which is preliminary data.</text>
</comment>
<dbReference type="AlphaFoldDB" id="A0A5B1BJA8"/>
<dbReference type="EMBL" id="VTZN01000133">
    <property type="protein sequence ID" value="KAA1248757.1"/>
    <property type="molecule type" value="Genomic_DNA"/>
</dbReference>
<dbReference type="Gene3D" id="1.20.120.1630">
    <property type="match status" value="1"/>
</dbReference>
<dbReference type="InterPro" id="IPR010721">
    <property type="entry name" value="UstE-like"/>
</dbReference>
<dbReference type="PANTHER" id="PTHR32251:SF17">
    <property type="entry name" value="STEROID 5-ALPHA REDUCTASE C-TERMINAL DOMAIN-CONTAINING PROTEIN"/>
    <property type="match status" value="1"/>
</dbReference>
<name>A0A5B1BJA8_MYCSI</name>
<feature type="transmembrane region" description="Helical" evidence="1">
    <location>
        <begin position="48"/>
        <end position="67"/>
    </location>
</feature>
<proteinExistence type="predicted"/>
<keyword evidence="3" id="KW-1185">Reference proteome</keyword>